<protein>
    <recommendedName>
        <fullName evidence="7">NADP-dependent oxidoreductase domain-containing protein</fullName>
    </recommendedName>
</protein>
<sequence>RIFSEFLFYNKMSHINQTSTLNAPGMKMPVVGIGTFLSPEEEIETAIDAALKVGYRHIDTALWYRNEAAIGKTLKKWFDGGKLKREDVFITTKLPATANRPEHVEKSIKQSLNDLQLEYLDLYLIHHPVGLQYCEGGGFTDISRHADGKVKLDMTTDHIALWKGMEKQVVEGRTKAIGVSNFNIRQIERILKSAVYAPATNQVEMHLYLQQKDLQDFSKKTGVMITAYAPLGSPGFQSFVQNMGGNADEIVNLNPLEEPAVLSIAKVHRKQPAQVLLRHLLQLGAAVIPKSTNPLRIQANFDIFDFELTLSEMKQLNSLDKGKEGRRFVTNILNGIEDHPEYPYN</sequence>
<name>A0A1B6CFS7_9HEMI</name>
<reference evidence="8" key="1">
    <citation type="submission" date="2015-12" db="EMBL/GenBank/DDBJ databases">
        <title>De novo transcriptome assembly of four potential Pierce s Disease insect vectors from Arizona vineyards.</title>
        <authorList>
            <person name="Tassone E.E."/>
        </authorList>
    </citation>
    <scope>NUCLEOTIDE SEQUENCE</scope>
</reference>
<dbReference type="Pfam" id="PF00248">
    <property type="entry name" value="Aldo_ket_red"/>
    <property type="match status" value="1"/>
</dbReference>
<dbReference type="SUPFAM" id="SSF51430">
    <property type="entry name" value="NAD(P)-linked oxidoreductase"/>
    <property type="match status" value="1"/>
</dbReference>
<evidence type="ECO:0000256" key="6">
    <source>
        <dbReference type="PIRSR" id="PIRSR000097-3"/>
    </source>
</evidence>
<evidence type="ECO:0000256" key="3">
    <source>
        <dbReference type="ARBA" id="ARBA00023002"/>
    </source>
</evidence>
<accession>A0A1B6CFS7</accession>
<dbReference type="PIRSF" id="PIRSF000097">
    <property type="entry name" value="AKR"/>
    <property type="match status" value="1"/>
</dbReference>
<dbReference type="PROSITE" id="PS00798">
    <property type="entry name" value="ALDOKETO_REDUCTASE_1"/>
    <property type="match status" value="1"/>
</dbReference>
<feature type="active site" description="Proton donor" evidence="4">
    <location>
        <position position="64"/>
    </location>
</feature>
<gene>
    <name evidence="8" type="ORF">g.36662</name>
</gene>
<evidence type="ECO:0000256" key="4">
    <source>
        <dbReference type="PIRSR" id="PIRSR000097-1"/>
    </source>
</evidence>
<dbReference type="PRINTS" id="PR00069">
    <property type="entry name" value="ALDKETRDTASE"/>
</dbReference>
<dbReference type="PANTHER" id="PTHR11732">
    <property type="entry name" value="ALDO/KETO REDUCTASE"/>
    <property type="match status" value="1"/>
</dbReference>
<dbReference type="InterPro" id="IPR023210">
    <property type="entry name" value="NADP_OxRdtase_dom"/>
</dbReference>
<dbReference type="GO" id="GO:0016491">
    <property type="term" value="F:oxidoreductase activity"/>
    <property type="evidence" value="ECO:0007669"/>
    <property type="project" value="UniProtKB-KW"/>
</dbReference>
<proteinExistence type="inferred from homology"/>
<dbReference type="InterPro" id="IPR036812">
    <property type="entry name" value="NAD(P)_OxRdtase_dom_sf"/>
</dbReference>
<feature type="non-terminal residue" evidence="8">
    <location>
        <position position="1"/>
    </location>
</feature>
<feature type="binding site" evidence="5">
    <location>
        <position position="126"/>
    </location>
    <ligand>
        <name>substrate</name>
    </ligand>
</feature>
<dbReference type="AlphaFoldDB" id="A0A1B6CFS7"/>
<dbReference type="InterPro" id="IPR020471">
    <property type="entry name" value="AKR"/>
</dbReference>
<dbReference type="EMBL" id="GEDC01025027">
    <property type="protein sequence ID" value="JAS12271.1"/>
    <property type="molecule type" value="Transcribed_RNA"/>
</dbReference>
<keyword evidence="3" id="KW-0560">Oxidoreductase</keyword>
<comment type="similarity">
    <text evidence="1">Belongs to the aldo/keto reductase family.</text>
</comment>
<evidence type="ECO:0000256" key="1">
    <source>
        <dbReference type="ARBA" id="ARBA00007905"/>
    </source>
</evidence>
<evidence type="ECO:0000256" key="5">
    <source>
        <dbReference type="PIRSR" id="PIRSR000097-2"/>
    </source>
</evidence>
<evidence type="ECO:0000259" key="7">
    <source>
        <dbReference type="Pfam" id="PF00248"/>
    </source>
</evidence>
<organism evidence="8">
    <name type="scientific">Clastoptera arizonana</name>
    <name type="common">Arizona spittle bug</name>
    <dbReference type="NCBI Taxonomy" id="38151"/>
    <lineage>
        <taxon>Eukaryota</taxon>
        <taxon>Metazoa</taxon>
        <taxon>Ecdysozoa</taxon>
        <taxon>Arthropoda</taxon>
        <taxon>Hexapoda</taxon>
        <taxon>Insecta</taxon>
        <taxon>Pterygota</taxon>
        <taxon>Neoptera</taxon>
        <taxon>Paraneoptera</taxon>
        <taxon>Hemiptera</taxon>
        <taxon>Auchenorrhyncha</taxon>
        <taxon>Cercopoidea</taxon>
        <taxon>Clastopteridae</taxon>
        <taxon>Clastoptera</taxon>
    </lineage>
</organism>
<dbReference type="PROSITE" id="PS00062">
    <property type="entry name" value="ALDOKETO_REDUCTASE_2"/>
    <property type="match status" value="1"/>
</dbReference>
<evidence type="ECO:0000313" key="8">
    <source>
        <dbReference type="EMBL" id="JAS12271.1"/>
    </source>
</evidence>
<evidence type="ECO:0000256" key="2">
    <source>
        <dbReference type="ARBA" id="ARBA00022857"/>
    </source>
</evidence>
<feature type="site" description="Lowers pKa of active site Tyr" evidence="6">
    <location>
        <position position="93"/>
    </location>
</feature>
<keyword evidence="2" id="KW-0521">NADP</keyword>
<dbReference type="FunFam" id="3.20.20.100:FF:000006">
    <property type="entry name" value="Aldo-keto reductase family 1 member A1"/>
    <property type="match status" value="1"/>
</dbReference>
<dbReference type="Gene3D" id="3.20.20.100">
    <property type="entry name" value="NADP-dependent oxidoreductase domain"/>
    <property type="match status" value="1"/>
</dbReference>
<feature type="domain" description="NADP-dependent oxidoreductase" evidence="7">
    <location>
        <begin position="37"/>
        <end position="320"/>
    </location>
</feature>
<dbReference type="PROSITE" id="PS00063">
    <property type="entry name" value="ALDOKETO_REDUCTASE_3"/>
    <property type="match status" value="1"/>
</dbReference>
<dbReference type="InterPro" id="IPR018170">
    <property type="entry name" value="Aldo/ket_reductase_CS"/>
</dbReference>